<dbReference type="Proteomes" id="UP000054047">
    <property type="component" value="Unassembled WGS sequence"/>
</dbReference>
<accession>A0A0C2GDJ9</accession>
<dbReference type="InterPro" id="IPR000668">
    <property type="entry name" value="Peptidase_C1A_C"/>
</dbReference>
<dbReference type="OrthoDB" id="5850821at2759"/>
<dbReference type="AlphaFoldDB" id="A0A0C2GDJ9"/>
<dbReference type="SUPFAM" id="SSF54001">
    <property type="entry name" value="Cysteine proteinases"/>
    <property type="match status" value="2"/>
</dbReference>
<evidence type="ECO:0000313" key="3">
    <source>
        <dbReference type="EMBL" id="KIH55181.1"/>
    </source>
</evidence>
<sequence>MDSKFVEPLPNTERVQSIVSDGDEPPESFDARDHWKNCSSIISYIRDQSACEYCLGKSTMVESEEDFRSRESTDSDSSIPGSCWAVSSASAISDRICIQLNGKIKIQASDTDILSCCEYCGYG</sequence>
<evidence type="ECO:0000313" key="4">
    <source>
        <dbReference type="Proteomes" id="UP000054047"/>
    </source>
</evidence>
<dbReference type="EMBL" id="KN737771">
    <property type="protein sequence ID" value="KIH55181.1"/>
    <property type="molecule type" value="Genomic_DNA"/>
</dbReference>
<evidence type="ECO:0000256" key="1">
    <source>
        <dbReference type="SAM" id="MobiDB-lite"/>
    </source>
</evidence>
<evidence type="ECO:0000259" key="2">
    <source>
        <dbReference type="Pfam" id="PF00112"/>
    </source>
</evidence>
<organism evidence="3 4">
    <name type="scientific">Ancylostoma duodenale</name>
    <dbReference type="NCBI Taxonomy" id="51022"/>
    <lineage>
        <taxon>Eukaryota</taxon>
        <taxon>Metazoa</taxon>
        <taxon>Ecdysozoa</taxon>
        <taxon>Nematoda</taxon>
        <taxon>Chromadorea</taxon>
        <taxon>Rhabditida</taxon>
        <taxon>Rhabditina</taxon>
        <taxon>Rhabditomorpha</taxon>
        <taxon>Strongyloidea</taxon>
        <taxon>Ancylostomatidae</taxon>
        <taxon>Ancylostomatinae</taxon>
        <taxon>Ancylostoma</taxon>
    </lineage>
</organism>
<dbReference type="GO" id="GO:0008234">
    <property type="term" value="F:cysteine-type peptidase activity"/>
    <property type="evidence" value="ECO:0007669"/>
    <property type="project" value="InterPro"/>
</dbReference>
<reference evidence="3 4" key="1">
    <citation type="submission" date="2013-12" db="EMBL/GenBank/DDBJ databases">
        <title>Draft genome of the parsitic nematode Ancylostoma duodenale.</title>
        <authorList>
            <person name="Mitreva M."/>
        </authorList>
    </citation>
    <scope>NUCLEOTIDE SEQUENCE [LARGE SCALE GENOMIC DNA]</scope>
    <source>
        <strain evidence="3 4">Zhejiang</strain>
    </source>
</reference>
<dbReference type="GO" id="GO:0006508">
    <property type="term" value="P:proteolysis"/>
    <property type="evidence" value="ECO:0007669"/>
    <property type="project" value="InterPro"/>
</dbReference>
<dbReference type="Gene3D" id="3.90.70.10">
    <property type="entry name" value="Cysteine proteinases"/>
    <property type="match status" value="1"/>
</dbReference>
<feature type="region of interest" description="Disordered" evidence="1">
    <location>
        <begin position="1"/>
        <end position="30"/>
    </location>
</feature>
<name>A0A0C2GDJ9_9BILA</name>
<proteinExistence type="predicted"/>
<dbReference type="InterPro" id="IPR038765">
    <property type="entry name" value="Papain-like_cys_pep_sf"/>
</dbReference>
<gene>
    <name evidence="3" type="ORF">ANCDUO_14666</name>
</gene>
<feature type="domain" description="Peptidase C1A papain C-terminal" evidence="2">
    <location>
        <begin position="81"/>
        <end position="120"/>
    </location>
</feature>
<protein>
    <recommendedName>
        <fullName evidence="2">Peptidase C1A papain C-terminal domain-containing protein</fullName>
    </recommendedName>
</protein>
<dbReference type="Pfam" id="PF00112">
    <property type="entry name" value="Peptidase_C1"/>
    <property type="match status" value="1"/>
</dbReference>
<keyword evidence="4" id="KW-1185">Reference proteome</keyword>